<evidence type="ECO:0000256" key="1">
    <source>
        <dbReference type="ARBA" id="ARBA00000085"/>
    </source>
</evidence>
<evidence type="ECO:0000256" key="12">
    <source>
        <dbReference type="ARBA" id="ARBA00068150"/>
    </source>
</evidence>
<evidence type="ECO:0000256" key="13">
    <source>
        <dbReference type="ARBA" id="ARBA00074306"/>
    </source>
</evidence>
<dbReference type="PROSITE" id="PS50112">
    <property type="entry name" value="PAS"/>
    <property type="match status" value="2"/>
</dbReference>
<dbReference type="InterPro" id="IPR001789">
    <property type="entry name" value="Sig_transdc_resp-reg_receiver"/>
</dbReference>
<dbReference type="InterPro" id="IPR003661">
    <property type="entry name" value="HisK_dim/P_dom"/>
</dbReference>
<dbReference type="CDD" id="cd00156">
    <property type="entry name" value="REC"/>
    <property type="match status" value="1"/>
</dbReference>
<dbReference type="Pfam" id="PF00512">
    <property type="entry name" value="HisKA"/>
    <property type="match status" value="1"/>
</dbReference>
<dbReference type="InterPro" id="IPR000014">
    <property type="entry name" value="PAS"/>
</dbReference>
<evidence type="ECO:0000259" key="17">
    <source>
        <dbReference type="PROSITE" id="PS50109"/>
    </source>
</evidence>
<dbReference type="STRING" id="1045774.SAMN05421872_11196"/>
<dbReference type="InterPro" id="IPR008207">
    <property type="entry name" value="Sig_transdc_His_kin_Hpt_dom"/>
</dbReference>
<feature type="domain" description="PAC" evidence="20">
    <location>
        <begin position="84"/>
        <end position="136"/>
    </location>
</feature>
<dbReference type="InterPro" id="IPR013656">
    <property type="entry name" value="PAS_4"/>
</dbReference>
<organism evidence="22 23">
    <name type="scientific">Nocardioides lianchengensis</name>
    <dbReference type="NCBI Taxonomy" id="1045774"/>
    <lineage>
        <taxon>Bacteria</taxon>
        <taxon>Bacillati</taxon>
        <taxon>Actinomycetota</taxon>
        <taxon>Actinomycetes</taxon>
        <taxon>Propionibacteriales</taxon>
        <taxon>Nocardioidaceae</taxon>
        <taxon>Nocardioides</taxon>
    </lineage>
</organism>
<comment type="similarity">
    <text evidence="3">In the N-terminal section; belongs to the phytochrome family.</text>
</comment>
<dbReference type="InterPro" id="IPR036641">
    <property type="entry name" value="HPT_dom_sf"/>
</dbReference>
<dbReference type="SMART" id="SM00448">
    <property type="entry name" value="REC"/>
    <property type="match status" value="2"/>
</dbReference>
<dbReference type="InterPro" id="IPR004358">
    <property type="entry name" value="Sig_transdc_His_kin-like_C"/>
</dbReference>
<dbReference type="CDD" id="cd00130">
    <property type="entry name" value="PAS"/>
    <property type="match status" value="2"/>
</dbReference>
<keyword evidence="5 15" id="KW-0597">Phosphoprotein</keyword>
<evidence type="ECO:0000313" key="23">
    <source>
        <dbReference type="Proteomes" id="UP000199034"/>
    </source>
</evidence>
<feature type="domain" description="Response regulatory" evidence="18">
    <location>
        <begin position="811"/>
        <end position="929"/>
    </location>
</feature>
<dbReference type="CDD" id="cd00082">
    <property type="entry name" value="HisKA"/>
    <property type="match status" value="1"/>
</dbReference>
<dbReference type="PROSITE" id="PS50109">
    <property type="entry name" value="HIS_KIN"/>
    <property type="match status" value="1"/>
</dbReference>
<evidence type="ECO:0000256" key="14">
    <source>
        <dbReference type="PROSITE-ProRule" id="PRU00110"/>
    </source>
</evidence>
<dbReference type="Pfam" id="PF00072">
    <property type="entry name" value="Response_reg"/>
    <property type="match status" value="2"/>
</dbReference>
<dbReference type="FunFam" id="1.10.287.130:FF:000002">
    <property type="entry name" value="Two-component osmosensing histidine kinase"/>
    <property type="match status" value="1"/>
</dbReference>
<keyword evidence="9" id="KW-0067">ATP-binding</keyword>
<evidence type="ECO:0000259" key="19">
    <source>
        <dbReference type="PROSITE" id="PS50112"/>
    </source>
</evidence>
<evidence type="ECO:0000259" key="21">
    <source>
        <dbReference type="PROSITE" id="PS50894"/>
    </source>
</evidence>
<dbReference type="SMART" id="SM00091">
    <property type="entry name" value="PAS"/>
    <property type="match status" value="2"/>
</dbReference>
<name>A0A1G6XUR8_9ACTN</name>
<feature type="domain" description="PAS" evidence="19">
    <location>
        <begin position="11"/>
        <end position="81"/>
    </location>
</feature>
<feature type="modified residue" description="4-aspartylphosphate" evidence="15">
    <location>
        <position position="723"/>
    </location>
</feature>
<dbReference type="FunFam" id="3.30.565.10:FF:000010">
    <property type="entry name" value="Sensor histidine kinase RcsC"/>
    <property type="match status" value="1"/>
</dbReference>
<dbReference type="Proteomes" id="UP000199034">
    <property type="component" value="Unassembled WGS sequence"/>
</dbReference>
<dbReference type="EC" id="2.7.13.3" evidence="4"/>
<dbReference type="OrthoDB" id="9810730at2"/>
<dbReference type="SMART" id="SM00086">
    <property type="entry name" value="PAC"/>
    <property type="match status" value="2"/>
</dbReference>
<evidence type="ECO:0000256" key="5">
    <source>
        <dbReference type="ARBA" id="ARBA00022553"/>
    </source>
</evidence>
<evidence type="ECO:0000256" key="4">
    <source>
        <dbReference type="ARBA" id="ARBA00012438"/>
    </source>
</evidence>
<evidence type="ECO:0000256" key="7">
    <source>
        <dbReference type="ARBA" id="ARBA00022741"/>
    </source>
</evidence>
<dbReference type="PANTHER" id="PTHR45339:SF5">
    <property type="entry name" value="HISTIDINE KINASE"/>
    <property type="match status" value="1"/>
</dbReference>
<feature type="modified residue" description="4-aspartylphosphate" evidence="15">
    <location>
        <position position="861"/>
    </location>
</feature>
<dbReference type="Gene3D" id="3.40.50.2300">
    <property type="match status" value="2"/>
</dbReference>
<dbReference type="InterPro" id="IPR001610">
    <property type="entry name" value="PAC"/>
</dbReference>
<dbReference type="Pfam" id="PF08448">
    <property type="entry name" value="PAS_4"/>
    <property type="match status" value="1"/>
</dbReference>
<dbReference type="GO" id="GO:0005886">
    <property type="term" value="C:plasma membrane"/>
    <property type="evidence" value="ECO:0007669"/>
    <property type="project" value="UniProtKB-SubCell"/>
</dbReference>
<evidence type="ECO:0000256" key="15">
    <source>
        <dbReference type="PROSITE-ProRule" id="PRU00169"/>
    </source>
</evidence>
<dbReference type="Gene3D" id="3.30.450.20">
    <property type="entry name" value="PAS domain"/>
    <property type="match status" value="2"/>
</dbReference>
<dbReference type="SUPFAM" id="SSF47226">
    <property type="entry name" value="Histidine-containing phosphotransfer domain, HPT domain"/>
    <property type="match status" value="1"/>
</dbReference>
<dbReference type="Gene3D" id="1.20.120.160">
    <property type="entry name" value="HPT domain"/>
    <property type="match status" value="1"/>
</dbReference>
<keyword evidence="23" id="KW-1185">Reference proteome</keyword>
<protein>
    <recommendedName>
        <fullName evidence="13">Circadian input-output histidine kinase CikA</fullName>
        <ecNumber evidence="4">2.7.13.3</ecNumber>
    </recommendedName>
    <alternativeName>
        <fullName evidence="12">Sensory/regulatory protein RpfC</fullName>
    </alternativeName>
</protein>
<dbReference type="SUPFAM" id="SSF55785">
    <property type="entry name" value="PYP-like sensor domain (PAS domain)"/>
    <property type="match status" value="2"/>
</dbReference>
<evidence type="ECO:0000256" key="6">
    <source>
        <dbReference type="ARBA" id="ARBA00022679"/>
    </source>
</evidence>
<evidence type="ECO:0000256" key="2">
    <source>
        <dbReference type="ARBA" id="ARBA00004236"/>
    </source>
</evidence>
<dbReference type="PRINTS" id="PR00344">
    <property type="entry name" value="BCTRLSENSOR"/>
</dbReference>
<evidence type="ECO:0000256" key="10">
    <source>
        <dbReference type="ARBA" id="ARBA00023012"/>
    </source>
</evidence>
<evidence type="ECO:0000256" key="9">
    <source>
        <dbReference type="ARBA" id="ARBA00022840"/>
    </source>
</evidence>
<dbReference type="PANTHER" id="PTHR45339">
    <property type="entry name" value="HYBRID SIGNAL TRANSDUCTION HISTIDINE KINASE J"/>
    <property type="match status" value="1"/>
</dbReference>
<proteinExistence type="inferred from homology"/>
<dbReference type="SUPFAM" id="SSF52172">
    <property type="entry name" value="CheY-like"/>
    <property type="match status" value="2"/>
</dbReference>
<feature type="domain" description="HPt" evidence="21">
    <location>
        <begin position="969"/>
        <end position="1064"/>
    </location>
</feature>
<dbReference type="GO" id="GO:0000155">
    <property type="term" value="F:phosphorelay sensor kinase activity"/>
    <property type="evidence" value="ECO:0007669"/>
    <property type="project" value="InterPro"/>
</dbReference>
<feature type="domain" description="Response regulatory" evidence="18">
    <location>
        <begin position="669"/>
        <end position="789"/>
    </location>
</feature>
<dbReference type="Gene3D" id="3.30.565.10">
    <property type="entry name" value="Histidine kinase-like ATPase, C-terminal domain"/>
    <property type="match status" value="1"/>
</dbReference>
<dbReference type="InterPro" id="IPR011006">
    <property type="entry name" value="CheY-like_superfamily"/>
</dbReference>
<dbReference type="Pfam" id="PF08447">
    <property type="entry name" value="PAS_3"/>
    <property type="match status" value="1"/>
</dbReference>
<dbReference type="Gene3D" id="1.10.287.130">
    <property type="match status" value="1"/>
</dbReference>
<reference evidence="22 23" key="1">
    <citation type="submission" date="2016-10" db="EMBL/GenBank/DDBJ databases">
        <authorList>
            <person name="de Groot N.N."/>
        </authorList>
    </citation>
    <scope>NUCLEOTIDE SEQUENCE [LARGE SCALE GENOMIC DNA]</scope>
    <source>
        <strain evidence="22 23">CGMCC 4.6858</strain>
    </source>
</reference>
<dbReference type="SUPFAM" id="SSF47384">
    <property type="entry name" value="Homodimeric domain of signal transducing histidine kinase"/>
    <property type="match status" value="1"/>
</dbReference>
<keyword evidence="6" id="KW-0808">Transferase</keyword>
<dbReference type="Pfam" id="PF02518">
    <property type="entry name" value="HATPase_c"/>
    <property type="match status" value="1"/>
</dbReference>
<dbReference type="InterPro" id="IPR036890">
    <property type="entry name" value="HATPase_C_sf"/>
</dbReference>
<keyword evidence="10" id="KW-0902">Two-component regulatory system</keyword>
<evidence type="ECO:0000256" key="8">
    <source>
        <dbReference type="ARBA" id="ARBA00022777"/>
    </source>
</evidence>
<comment type="subunit">
    <text evidence="11">At low DSF concentrations, interacts with RpfF.</text>
</comment>
<dbReference type="PROSITE" id="PS50894">
    <property type="entry name" value="HPT"/>
    <property type="match status" value="1"/>
</dbReference>
<keyword evidence="8" id="KW-0418">Kinase</keyword>
<dbReference type="PROSITE" id="PS50113">
    <property type="entry name" value="PAC"/>
    <property type="match status" value="1"/>
</dbReference>
<dbReference type="CDD" id="cd16922">
    <property type="entry name" value="HATPase_EvgS-ArcB-TorS-like"/>
    <property type="match status" value="1"/>
</dbReference>
<dbReference type="NCBIfam" id="TIGR00229">
    <property type="entry name" value="sensory_box"/>
    <property type="match status" value="2"/>
</dbReference>
<dbReference type="EMBL" id="FMZM01000011">
    <property type="protein sequence ID" value="SDD81928.1"/>
    <property type="molecule type" value="Genomic_DNA"/>
</dbReference>
<dbReference type="GO" id="GO:0005524">
    <property type="term" value="F:ATP binding"/>
    <property type="evidence" value="ECO:0007669"/>
    <property type="project" value="UniProtKB-KW"/>
</dbReference>
<feature type="region of interest" description="Disordered" evidence="16">
    <location>
        <begin position="930"/>
        <end position="949"/>
    </location>
</feature>
<dbReference type="Pfam" id="PF01627">
    <property type="entry name" value="Hpt"/>
    <property type="match status" value="1"/>
</dbReference>
<dbReference type="AlphaFoldDB" id="A0A1G6XUR8"/>
<evidence type="ECO:0000256" key="11">
    <source>
        <dbReference type="ARBA" id="ARBA00064003"/>
    </source>
</evidence>
<dbReference type="PROSITE" id="PS50110">
    <property type="entry name" value="RESPONSE_REGULATORY"/>
    <property type="match status" value="2"/>
</dbReference>
<dbReference type="InterPro" id="IPR036097">
    <property type="entry name" value="HisK_dim/P_sf"/>
</dbReference>
<dbReference type="InterPro" id="IPR005467">
    <property type="entry name" value="His_kinase_dom"/>
</dbReference>
<dbReference type="InterPro" id="IPR035965">
    <property type="entry name" value="PAS-like_dom_sf"/>
</dbReference>
<evidence type="ECO:0000256" key="16">
    <source>
        <dbReference type="SAM" id="MobiDB-lite"/>
    </source>
</evidence>
<evidence type="ECO:0000259" key="18">
    <source>
        <dbReference type="PROSITE" id="PS50110"/>
    </source>
</evidence>
<dbReference type="SMART" id="SM00387">
    <property type="entry name" value="HATPase_c"/>
    <property type="match status" value="1"/>
</dbReference>
<evidence type="ECO:0000313" key="22">
    <source>
        <dbReference type="EMBL" id="SDD81928.1"/>
    </source>
</evidence>
<evidence type="ECO:0000259" key="20">
    <source>
        <dbReference type="PROSITE" id="PS50113"/>
    </source>
</evidence>
<comment type="catalytic activity">
    <reaction evidence="1">
        <text>ATP + protein L-histidine = ADP + protein N-phospho-L-histidine.</text>
        <dbReference type="EC" id="2.7.13.3"/>
    </reaction>
</comment>
<dbReference type="FunFam" id="3.30.450.20:FF:000088">
    <property type="entry name" value="Sensory transduction histidine kinase"/>
    <property type="match status" value="1"/>
</dbReference>
<gene>
    <name evidence="22" type="ORF">SAMN05421872_11196</name>
</gene>
<feature type="modified residue" description="Phosphohistidine" evidence="14">
    <location>
        <position position="1008"/>
    </location>
</feature>
<dbReference type="InterPro" id="IPR000700">
    <property type="entry name" value="PAS-assoc_C"/>
</dbReference>
<accession>A0A1G6XUR8</accession>
<comment type="subcellular location">
    <subcellularLocation>
        <location evidence="2">Cell membrane</location>
    </subcellularLocation>
</comment>
<feature type="domain" description="PAS" evidence="19">
    <location>
        <begin position="137"/>
        <end position="209"/>
    </location>
</feature>
<dbReference type="SUPFAM" id="SSF55874">
    <property type="entry name" value="ATPase domain of HSP90 chaperone/DNA topoisomerase II/histidine kinase"/>
    <property type="match status" value="1"/>
</dbReference>
<dbReference type="SMART" id="SM00388">
    <property type="entry name" value="HisKA"/>
    <property type="match status" value="1"/>
</dbReference>
<keyword evidence="7" id="KW-0547">Nucleotide-binding</keyword>
<evidence type="ECO:0000256" key="3">
    <source>
        <dbReference type="ARBA" id="ARBA00006402"/>
    </source>
</evidence>
<dbReference type="InterPro" id="IPR013655">
    <property type="entry name" value="PAS_fold_3"/>
</dbReference>
<sequence>MDAEEAWMHGSADLFRRMVAASTDGLWLVDPSGRTLYANDRMAAFLGHPPEELVGRDAASMLDDRGRAEIAHRLQRLQAGDVLENLETSFRRPDGVVTWSLVSHSAVRDDGGRLIGFLHRVTPYTERRELVGTLQLREQQLAQAQEIARLGSWDLDLATDVVTWSEELYRIFGLDPATFTISRESFIEAIHPDDRAQIREVVAEAVAGRDEFAWTGRRVLPGGEQRWIRGLGVIERGPDGAPVRMSGTAQDVTDLKTADEHATEATRRLHLLQQMAEISNSAGSLTEAVGLAALGLPTNADGWAVLALYATDGDVPVPVAVYDDSRVTPDLDLVGSAVRQRRVAIGTPDRLAGTHSLIAVPVVVGVDVVSVILLLADEVPPDHNSHQLIAQIAAQLSMVAERERGASDLAEARDQAMEASRLKSEFLATMSHEIRTPMNGVIGLNELLLRTDLDDHQRRLADGVQSAGLNLLAIINDILDLSKIESGKLELEEADFDVRDVFDRTAGVLGGPAHDKGLELVVACHPDVPVFLRGDVTRFGQVITNLGSNAVKFTAAGEVVVQASVDSESADEVVLRVEVSDTGVGIAPEAVPGLFDAFTQADLSTTRQHGGTGLGLAISQQLVEALGGRIEVRSTPDVGSTFAFTARFGRATSVPAPRRVTPAQLRGRRVLVVDDNETNRFILTEQLAAWDLEPVAVSSADEALATLREAARGRRPFGLAILDVVMPGTGGLELARRIRADASLDGLRLLLLSSDHHVGRRAVAESGADGALSKPVRHSELYDTLVSTMAAGLPVEPEPELAAAVASLGISVLVVEDNPVNQLVATGLLENLGASVALASDGLDAIAQLARTHTFDAVLMDCRMPRMDGFDATRAIRASEPDGVRVPIIAMTASALEGERERCLAAGMDDFLTKPVDATALERVIRRWTGPQTGQEPLPSADPAAEAPATGVVLDPARVRMLDELRKDGISFFERTAASFIGRIDSQVAAIQDAIDARDANRTFTSAHLVKGSALNLGLPLVAAAAARVESHAEGGRVDGTEPMMADLGREVGRAVAALKDATG</sequence>
<feature type="domain" description="Histidine kinase" evidence="17">
    <location>
        <begin position="429"/>
        <end position="650"/>
    </location>
</feature>
<dbReference type="CDD" id="cd17546">
    <property type="entry name" value="REC_hyHK_CKI1_RcsC-like"/>
    <property type="match status" value="1"/>
</dbReference>
<dbReference type="SUPFAM" id="SSF55781">
    <property type="entry name" value="GAF domain-like"/>
    <property type="match status" value="1"/>
</dbReference>
<dbReference type="InterPro" id="IPR003594">
    <property type="entry name" value="HATPase_dom"/>
</dbReference>